<evidence type="ECO:0000256" key="6">
    <source>
        <dbReference type="SAM" id="MobiDB-lite"/>
    </source>
</evidence>
<protein>
    <recommendedName>
        <fullName evidence="7">Reverse transcriptase domain-containing protein</fullName>
    </recommendedName>
</protein>
<dbReference type="SUPFAM" id="SSF56672">
    <property type="entry name" value="DNA/RNA polymerases"/>
    <property type="match status" value="1"/>
</dbReference>
<dbReference type="HOGENOM" id="CLU_293754_0_0_1"/>
<accession>A0A060SV17</accession>
<dbReference type="EMBL" id="CCBP010000334">
    <property type="protein sequence ID" value="CDO76069.1"/>
    <property type="molecule type" value="Genomic_DNA"/>
</dbReference>
<feature type="region of interest" description="Disordered" evidence="6">
    <location>
        <begin position="429"/>
        <end position="456"/>
    </location>
</feature>
<dbReference type="InterPro" id="IPR043502">
    <property type="entry name" value="DNA/RNA_pol_sf"/>
</dbReference>
<dbReference type="Gene3D" id="3.30.70.270">
    <property type="match status" value="2"/>
</dbReference>
<dbReference type="CDD" id="cd09274">
    <property type="entry name" value="RNase_HI_RT_Ty3"/>
    <property type="match status" value="1"/>
</dbReference>
<evidence type="ECO:0000256" key="3">
    <source>
        <dbReference type="ARBA" id="ARBA00022722"/>
    </source>
</evidence>
<dbReference type="STRING" id="5643.A0A060SV17"/>
<keyword evidence="3" id="KW-0540">Nuclease</keyword>
<evidence type="ECO:0000256" key="5">
    <source>
        <dbReference type="ARBA" id="ARBA00023268"/>
    </source>
</evidence>
<keyword evidence="2" id="KW-0548">Nucleotidyltransferase</keyword>
<keyword evidence="5" id="KW-0511">Multifunctional enzyme</keyword>
<sequence>MVRNPAVSGYGDVRQQVTKVDDDVRTAREIDSSDSIVDSRLLRAIENIWMERFTPSPPIRAEPYQINLYGPGHSDARGNAGRSWNLVFSGAYLAFMSNDNLNGTQADWGDNPTPIWQEHTPHPLEQPAQPVHNQNTAQAQQQGITSGPTEADVIRELLHTVSLLGQESAHTRAVLTQQTETLNLLQSQVRQTSLDSAELTRRVADQAATAFQSIQTAGATTTGSGSTRSGPLSLPRRLKDEPVAIRAVDDRPIADGLITHEVLTQLTLRSHSEHLALAIVSVPYPVILGLDWLERHNPSIDWVRRELELSCCGESLVVRAQEGDDLPQFSLASVASKATRTSITTGLGLGFNPRDSCPDPPLPLASRRCPDQAPSRSYLSEGILPWHAPRLESHIGYGRTGTATLSTHSVLLPRLSPIEGARLGSGRTECALPQLPGEAQTGLGQTEPEPETPPTTLNIKFVNSMRFRKVAYDPPPPEPPPDDPLHHIPDKYHAYADAFSPIEVEKLPPHRPGFDAAIELEDGASPPFGPLYHLSEAERAQVLDYVESNLRKGRASLCVDYRGLNAITKKNRYPLPLVNDLLDRVQGCTVFTTLDLKNAFNLIRIREGDEWKTVFRTHLGLFEYLVMPFGLTNAPGTFQAYIQDVLRDLLDVVCVVYIDDILIFSRTQAEHDQHVTMVLDRLRKAGLFTNAKKCSFDQPEVEYVGYLINRDGIRMDPKKLNTVIDWPTPSSVKEVQSFLGFTNFYRRFVKDYARIALPLTQLTKKSVKGAPFKWSPEADSAFEALRDAILSAPVLHHFDSSRPSTLSTDASDFAIAGILHQPDDDGLLHPVAFFSRKLTPSEINYEVYDKELLAIVESFRTFRAWLIGTDVPVSVVSDHKNLEYFMSSRVLTRCQARWSMFLSEFNFRLDYAPGIKNPADAPSRRADFAPREGDDVLSENHKALLTPVHTERIFNSTRRDASSAASLRISALTTISLDRADFTERLKAALRSVPEWRDAVRRSDPDFEVRDTLVYHRNHLFIPRPLRAEILFSR</sequence>
<dbReference type="InterPro" id="IPR043128">
    <property type="entry name" value="Rev_trsase/Diguanyl_cyclase"/>
</dbReference>
<reference evidence="8" key="1">
    <citation type="submission" date="2014-01" db="EMBL/GenBank/DDBJ databases">
        <title>The genome of the white-rot fungus Pycnoporus cinnabarinus: a basidiomycete model with a versatile arsenal for lignocellulosic biomass breakdown.</title>
        <authorList>
            <person name="Levasseur A."/>
            <person name="Lomascolo A."/>
            <person name="Ruiz-Duenas F.J."/>
            <person name="Uzan E."/>
            <person name="Piumi F."/>
            <person name="Kues U."/>
            <person name="Ram A.F.J."/>
            <person name="Murat C."/>
            <person name="Haon M."/>
            <person name="Benoit I."/>
            <person name="Arfi Y."/>
            <person name="Chevret D."/>
            <person name="Drula E."/>
            <person name="Kwon M.J."/>
            <person name="Gouret P."/>
            <person name="Lesage-Meessen L."/>
            <person name="Lombard V."/>
            <person name="Mariette J."/>
            <person name="Noirot C."/>
            <person name="Park J."/>
            <person name="Patyshakuliyeva A."/>
            <person name="Wieneger R.A.B."/>
            <person name="Wosten H.A.B."/>
            <person name="Martin F."/>
            <person name="Coutinho P.M."/>
            <person name="de Vries R."/>
            <person name="Martinez A.T."/>
            <person name="Klopp C."/>
            <person name="Pontarotti P."/>
            <person name="Henrissat B."/>
            <person name="Record E."/>
        </authorList>
    </citation>
    <scope>NUCLEOTIDE SEQUENCE [LARGE SCALE GENOMIC DNA]</scope>
    <source>
        <strain evidence="8">BRFM137</strain>
    </source>
</reference>
<keyword evidence="9" id="KW-1185">Reference proteome</keyword>
<organism evidence="8 9">
    <name type="scientific">Pycnoporus cinnabarinus</name>
    <name type="common">Cinnabar-red polypore</name>
    <name type="synonym">Trametes cinnabarina</name>
    <dbReference type="NCBI Taxonomy" id="5643"/>
    <lineage>
        <taxon>Eukaryota</taxon>
        <taxon>Fungi</taxon>
        <taxon>Dikarya</taxon>
        <taxon>Basidiomycota</taxon>
        <taxon>Agaricomycotina</taxon>
        <taxon>Agaricomycetes</taxon>
        <taxon>Polyporales</taxon>
        <taxon>Polyporaceae</taxon>
        <taxon>Trametes</taxon>
    </lineage>
</organism>
<dbReference type="OrthoDB" id="2749397at2759"/>
<dbReference type="CDD" id="cd01647">
    <property type="entry name" value="RT_LTR"/>
    <property type="match status" value="1"/>
</dbReference>
<dbReference type="FunFam" id="3.30.70.270:FF:000020">
    <property type="entry name" value="Transposon Tf2-6 polyprotein-like Protein"/>
    <property type="match status" value="1"/>
</dbReference>
<dbReference type="PROSITE" id="PS50878">
    <property type="entry name" value="RT_POL"/>
    <property type="match status" value="1"/>
</dbReference>
<proteinExistence type="predicted"/>
<dbReference type="PANTHER" id="PTHR37984">
    <property type="entry name" value="PROTEIN CBG26694"/>
    <property type="match status" value="1"/>
</dbReference>
<keyword evidence="1" id="KW-0808">Transferase</keyword>
<dbReference type="InterPro" id="IPR050951">
    <property type="entry name" value="Retrovirus_Pol_polyprotein"/>
</dbReference>
<dbReference type="Proteomes" id="UP000029665">
    <property type="component" value="Unassembled WGS sequence"/>
</dbReference>
<evidence type="ECO:0000256" key="4">
    <source>
        <dbReference type="ARBA" id="ARBA00022759"/>
    </source>
</evidence>
<comment type="caution">
    <text evidence="8">The sequence shown here is derived from an EMBL/GenBank/DDBJ whole genome shotgun (WGS) entry which is preliminary data.</text>
</comment>
<name>A0A060SV17_PYCCI</name>
<dbReference type="InterPro" id="IPR021109">
    <property type="entry name" value="Peptidase_aspartic_dom_sf"/>
</dbReference>
<dbReference type="GO" id="GO:0016779">
    <property type="term" value="F:nucleotidyltransferase activity"/>
    <property type="evidence" value="ECO:0007669"/>
    <property type="project" value="UniProtKB-KW"/>
</dbReference>
<dbReference type="Gene3D" id="2.40.70.10">
    <property type="entry name" value="Acid Proteases"/>
    <property type="match status" value="1"/>
</dbReference>
<feature type="region of interest" description="Disordered" evidence="6">
    <location>
        <begin position="216"/>
        <end position="235"/>
    </location>
</feature>
<evidence type="ECO:0000256" key="2">
    <source>
        <dbReference type="ARBA" id="ARBA00022695"/>
    </source>
</evidence>
<dbReference type="Pfam" id="PF00078">
    <property type="entry name" value="RVT_1"/>
    <property type="match status" value="1"/>
</dbReference>
<keyword evidence="4" id="KW-0255">Endonuclease</keyword>
<dbReference type="InterPro" id="IPR041577">
    <property type="entry name" value="RT_RNaseH_2"/>
</dbReference>
<dbReference type="Pfam" id="PF17919">
    <property type="entry name" value="RT_RNaseH_2"/>
    <property type="match status" value="1"/>
</dbReference>
<dbReference type="PANTHER" id="PTHR37984:SF5">
    <property type="entry name" value="PROTEIN NYNRIN-LIKE"/>
    <property type="match status" value="1"/>
</dbReference>
<evidence type="ECO:0000256" key="1">
    <source>
        <dbReference type="ARBA" id="ARBA00022679"/>
    </source>
</evidence>
<evidence type="ECO:0000313" key="8">
    <source>
        <dbReference type="EMBL" id="CDO76069.1"/>
    </source>
</evidence>
<evidence type="ECO:0000259" key="7">
    <source>
        <dbReference type="PROSITE" id="PS50878"/>
    </source>
</evidence>
<gene>
    <name evidence="8" type="ORF">BN946_scf184814.g2</name>
</gene>
<dbReference type="GO" id="GO:0004519">
    <property type="term" value="F:endonuclease activity"/>
    <property type="evidence" value="ECO:0007669"/>
    <property type="project" value="UniProtKB-KW"/>
</dbReference>
<dbReference type="AlphaFoldDB" id="A0A060SV17"/>
<evidence type="ECO:0000313" key="9">
    <source>
        <dbReference type="Proteomes" id="UP000029665"/>
    </source>
</evidence>
<keyword evidence="4" id="KW-0378">Hydrolase</keyword>
<dbReference type="InterPro" id="IPR000477">
    <property type="entry name" value="RT_dom"/>
</dbReference>
<feature type="domain" description="Reverse transcriptase" evidence="7">
    <location>
        <begin position="488"/>
        <end position="708"/>
    </location>
</feature>